<dbReference type="AlphaFoldDB" id="A0A6G1KUM3"/>
<keyword evidence="3" id="KW-1185">Reference proteome</keyword>
<dbReference type="PANTHER" id="PTHR42085:SF2">
    <property type="entry name" value="F-BOX DOMAIN-CONTAINING PROTEIN"/>
    <property type="match status" value="1"/>
</dbReference>
<dbReference type="OrthoDB" id="62952at2759"/>
<accession>A0A6G1KUM3</accession>
<dbReference type="InterPro" id="IPR045518">
    <property type="entry name" value="2EXR"/>
</dbReference>
<feature type="non-terminal residue" evidence="2">
    <location>
        <position position="139"/>
    </location>
</feature>
<evidence type="ECO:0000313" key="3">
    <source>
        <dbReference type="Proteomes" id="UP000799436"/>
    </source>
</evidence>
<organism evidence="2 3">
    <name type="scientific">Teratosphaeria nubilosa</name>
    <dbReference type="NCBI Taxonomy" id="161662"/>
    <lineage>
        <taxon>Eukaryota</taxon>
        <taxon>Fungi</taxon>
        <taxon>Dikarya</taxon>
        <taxon>Ascomycota</taxon>
        <taxon>Pezizomycotina</taxon>
        <taxon>Dothideomycetes</taxon>
        <taxon>Dothideomycetidae</taxon>
        <taxon>Mycosphaerellales</taxon>
        <taxon>Teratosphaeriaceae</taxon>
        <taxon>Teratosphaeria</taxon>
    </lineage>
</organism>
<gene>
    <name evidence="2" type="ORF">EJ03DRAFT_256674</name>
</gene>
<evidence type="ECO:0000313" key="2">
    <source>
        <dbReference type="EMBL" id="KAF2764315.1"/>
    </source>
</evidence>
<dbReference type="InterPro" id="IPR038883">
    <property type="entry name" value="AN11006-like"/>
</dbReference>
<dbReference type="PANTHER" id="PTHR42085">
    <property type="entry name" value="F-BOX DOMAIN-CONTAINING PROTEIN"/>
    <property type="match status" value="1"/>
</dbReference>
<dbReference type="Proteomes" id="UP000799436">
    <property type="component" value="Unassembled WGS sequence"/>
</dbReference>
<sequence length="139" mass="15912">LFDLPPELRLRIYEYSLAPTGVLSLTSTKTNRKLIQPAVVPALLRTCKQINDEIDSLLFSDNQICISVNAHDTCWRTISESLLPQRVLEKVQHLCVILDCTNYFNASYADVDFSPFEALVSLKTIRIAMIYRKQYTSQK</sequence>
<name>A0A6G1KUM3_9PEZI</name>
<protein>
    <recommendedName>
        <fullName evidence="1">2EXR domain-containing protein</fullName>
    </recommendedName>
</protein>
<reference evidence="2" key="1">
    <citation type="journal article" date="2020" name="Stud. Mycol.">
        <title>101 Dothideomycetes genomes: a test case for predicting lifestyles and emergence of pathogens.</title>
        <authorList>
            <person name="Haridas S."/>
            <person name="Albert R."/>
            <person name="Binder M."/>
            <person name="Bloem J."/>
            <person name="Labutti K."/>
            <person name="Salamov A."/>
            <person name="Andreopoulos B."/>
            <person name="Baker S."/>
            <person name="Barry K."/>
            <person name="Bills G."/>
            <person name="Bluhm B."/>
            <person name="Cannon C."/>
            <person name="Castanera R."/>
            <person name="Culley D."/>
            <person name="Daum C."/>
            <person name="Ezra D."/>
            <person name="Gonzalez J."/>
            <person name="Henrissat B."/>
            <person name="Kuo A."/>
            <person name="Liang C."/>
            <person name="Lipzen A."/>
            <person name="Lutzoni F."/>
            <person name="Magnuson J."/>
            <person name="Mondo S."/>
            <person name="Nolan M."/>
            <person name="Ohm R."/>
            <person name="Pangilinan J."/>
            <person name="Park H.-J."/>
            <person name="Ramirez L."/>
            <person name="Alfaro M."/>
            <person name="Sun H."/>
            <person name="Tritt A."/>
            <person name="Yoshinaga Y."/>
            <person name="Zwiers L.-H."/>
            <person name="Turgeon B."/>
            <person name="Goodwin S."/>
            <person name="Spatafora J."/>
            <person name="Crous P."/>
            <person name="Grigoriev I."/>
        </authorList>
    </citation>
    <scope>NUCLEOTIDE SEQUENCE</scope>
    <source>
        <strain evidence="2">CBS 116005</strain>
    </source>
</reference>
<feature type="domain" description="2EXR" evidence="1">
    <location>
        <begin position="3"/>
        <end position="54"/>
    </location>
</feature>
<proteinExistence type="predicted"/>
<feature type="non-terminal residue" evidence="2">
    <location>
        <position position="1"/>
    </location>
</feature>
<dbReference type="EMBL" id="ML995929">
    <property type="protein sequence ID" value="KAF2764315.1"/>
    <property type="molecule type" value="Genomic_DNA"/>
</dbReference>
<dbReference type="Pfam" id="PF20150">
    <property type="entry name" value="2EXR"/>
    <property type="match status" value="1"/>
</dbReference>
<evidence type="ECO:0000259" key="1">
    <source>
        <dbReference type="Pfam" id="PF20150"/>
    </source>
</evidence>